<evidence type="ECO:0000256" key="5">
    <source>
        <dbReference type="ARBA" id="ARBA00023002"/>
    </source>
</evidence>
<dbReference type="PANTHER" id="PTHR46206:SF1">
    <property type="entry name" value="P450, PUTATIVE (EUROFUNG)-RELATED"/>
    <property type="match status" value="1"/>
</dbReference>
<evidence type="ECO:0000313" key="10">
    <source>
        <dbReference type="EMBL" id="UJO13934.1"/>
    </source>
</evidence>
<dbReference type="Pfam" id="PF00067">
    <property type="entry name" value="p450"/>
    <property type="match status" value="1"/>
</dbReference>
<evidence type="ECO:0000256" key="4">
    <source>
        <dbReference type="ARBA" id="ARBA00022723"/>
    </source>
</evidence>
<dbReference type="RefSeq" id="XP_047758300.1">
    <property type="nucleotide sequence ID" value="XM_047901878.1"/>
</dbReference>
<dbReference type="CDD" id="cd11041">
    <property type="entry name" value="CYP503A1-like"/>
    <property type="match status" value="1"/>
</dbReference>
<dbReference type="InterPro" id="IPR017972">
    <property type="entry name" value="Cyt_P450_CS"/>
</dbReference>
<dbReference type="Gene3D" id="1.10.630.10">
    <property type="entry name" value="Cytochrome P450"/>
    <property type="match status" value="1"/>
</dbReference>
<dbReference type="GO" id="GO:0016705">
    <property type="term" value="F:oxidoreductase activity, acting on paired donors, with incorporation or reduction of molecular oxygen"/>
    <property type="evidence" value="ECO:0007669"/>
    <property type="project" value="InterPro"/>
</dbReference>
<organism evidence="10 11">
    <name type="scientific">Passalora fulva</name>
    <name type="common">Tomato leaf mold</name>
    <name type="synonym">Cladosporium fulvum</name>
    <dbReference type="NCBI Taxonomy" id="5499"/>
    <lineage>
        <taxon>Eukaryota</taxon>
        <taxon>Fungi</taxon>
        <taxon>Dikarya</taxon>
        <taxon>Ascomycota</taxon>
        <taxon>Pezizomycotina</taxon>
        <taxon>Dothideomycetes</taxon>
        <taxon>Dothideomycetidae</taxon>
        <taxon>Mycosphaerellales</taxon>
        <taxon>Mycosphaerellaceae</taxon>
        <taxon>Fulvia</taxon>
    </lineage>
</organism>
<evidence type="ECO:0000256" key="7">
    <source>
        <dbReference type="ARBA" id="ARBA00023033"/>
    </source>
</evidence>
<dbReference type="Proteomes" id="UP000756132">
    <property type="component" value="Chromosome 2"/>
</dbReference>
<reference evidence="10" key="1">
    <citation type="submission" date="2021-12" db="EMBL/GenBank/DDBJ databases">
        <authorList>
            <person name="Zaccaron A."/>
            <person name="Stergiopoulos I."/>
        </authorList>
    </citation>
    <scope>NUCLEOTIDE SEQUENCE</scope>
    <source>
        <strain evidence="10">Race5_Kim</strain>
    </source>
</reference>
<keyword evidence="11" id="KW-1185">Reference proteome</keyword>
<keyword evidence="7 9" id="KW-0503">Monooxygenase</keyword>
<dbReference type="GeneID" id="71982608"/>
<evidence type="ECO:0000256" key="2">
    <source>
        <dbReference type="ARBA" id="ARBA00010617"/>
    </source>
</evidence>
<dbReference type="SUPFAM" id="SSF48264">
    <property type="entry name" value="Cytochrome P450"/>
    <property type="match status" value="1"/>
</dbReference>
<dbReference type="EMBL" id="CP090164">
    <property type="protein sequence ID" value="UJO13934.1"/>
    <property type="molecule type" value="Genomic_DNA"/>
</dbReference>
<keyword evidence="6 8" id="KW-0408">Iron</keyword>
<proteinExistence type="inferred from homology"/>
<dbReference type="PRINTS" id="PR00465">
    <property type="entry name" value="EP450IV"/>
</dbReference>
<keyword evidence="5 9" id="KW-0560">Oxidoreductase</keyword>
<evidence type="ECO:0000256" key="8">
    <source>
        <dbReference type="PIRSR" id="PIRSR602403-1"/>
    </source>
</evidence>
<dbReference type="GO" id="GO:0004497">
    <property type="term" value="F:monooxygenase activity"/>
    <property type="evidence" value="ECO:0007669"/>
    <property type="project" value="UniProtKB-KW"/>
</dbReference>
<dbReference type="PROSITE" id="PS00086">
    <property type="entry name" value="CYTOCHROME_P450"/>
    <property type="match status" value="1"/>
</dbReference>
<reference evidence="10" key="2">
    <citation type="journal article" date="2022" name="Microb. Genom.">
        <title>A chromosome-scale genome assembly of the tomato pathogen Cladosporium fulvum reveals a compartmentalized genome architecture and the presence of a dispensable chromosome.</title>
        <authorList>
            <person name="Zaccaron A.Z."/>
            <person name="Chen L.H."/>
            <person name="Samaras A."/>
            <person name="Stergiopoulos I."/>
        </authorList>
    </citation>
    <scope>NUCLEOTIDE SEQUENCE</scope>
    <source>
        <strain evidence="10">Race5_Kim</strain>
    </source>
</reference>
<evidence type="ECO:0000256" key="9">
    <source>
        <dbReference type="RuleBase" id="RU000461"/>
    </source>
</evidence>
<dbReference type="InterPro" id="IPR001128">
    <property type="entry name" value="Cyt_P450"/>
</dbReference>
<dbReference type="KEGG" id="ffu:CLAFUR5_02730"/>
<comment type="similarity">
    <text evidence="2 9">Belongs to the cytochrome P450 family.</text>
</comment>
<dbReference type="InterPro" id="IPR002403">
    <property type="entry name" value="Cyt_P450_E_grp-IV"/>
</dbReference>
<accession>A0A9Q8P5H5</accession>
<comment type="cofactor">
    <cofactor evidence="1 8">
        <name>heme</name>
        <dbReference type="ChEBI" id="CHEBI:30413"/>
    </cofactor>
</comment>
<keyword evidence="4 8" id="KW-0479">Metal-binding</keyword>
<gene>
    <name evidence="10" type="ORF">CLAFUR5_02730</name>
</gene>
<evidence type="ECO:0000256" key="1">
    <source>
        <dbReference type="ARBA" id="ARBA00001971"/>
    </source>
</evidence>
<dbReference type="AlphaFoldDB" id="A0A9Q8P5H5"/>
<evidence type="ECO:0000256" key="6">
    <source>
        <dbReference type="ARBA" id="ARBA00023004"/>
    </source>
</evidence>
<feature type="binding site" description="axial binding residue" evidence="8">
    <location>
        <position position="530"/>
    </location>
    <ligand>
        <name>heme</name>
        <dbReference type="ChEBI" id="CHEBI:30413"/>
    </ligand>
    <ligandPart>
        <name>Fe</name>
        <dbReference type="ChEBI" id="CHEBI:18248"/>
    </ligandPart>
</feature>
<dbReference type="InterPro" id="IPR036396">
    <property type="entry name" value="Cyt_P450_sf"/>
</dbReference>
<evidence type="ECO:0000256" key="3">
    <source>
        <dbReference type="ARBA" id="ARBA00022617"/>
    </source>
</evidence>
<sequence>MVSHYQLWSRACNRQTSTRVGSVNAARTARDISTADSSIAPSFWHSPRTIVRHGASHLSRSWTSPFCPVPWTLCNFHLLPTASTTTAHFPRYRRGLSSRWASSDLHHRVGKKTRPWTKVSRATKVQQWLELGNKKYTKQNRSYIMADYFRQYVIVPYSKYRLDWFNDRPGDPTNIDDSLYDAAPFHHTPYVHKRLPKKLPTFVPEAWDEVQDTVDQLCGTDGIKWRAINVYKSSSRVTNALISRMTLGLPFCRNEALRYRLRAFADHVWSCVAIEPLIPGLLKPILGWTILTLPAKWHYLFTRSQLLPRIHSRLSEVAAAKQDTEKLAQLPDDYLTWHIRHATAQNDPKALEPEFMSLTLLSLELSAGANTHHALANLLFDIFSSPPDQDVVQILRAELQEMYINKYNGTWSQKCLRELYRMDSAIKESLRFSTITAHGTWRKVRAREGLLDPETGDVFPCGTTLGWDIWSRHHDTDIYEEPMEYDALRFYRMREQMLRDGGDALQLKKLSMTVAGSDLYLVFSTGRHACPGRFLVSCMFKMVLAYILLHYDVEHPEKRATSLWCGGLILPSLRGEIKVKRLLD</sequence>
<protein>
    <submittedName>
        <fullName evidence="10">Cytochrome P450 monooxygenase gloP</fullName>
    </submittedName>
</protein>
<dbReference type="GO" id="GO:0005506">
    <property type="term" value="F:iron ion binding"/>
    <property type="evidence" value="ECO:0007669"/>
    <property type="project" value="InterPro"/>
</dbReference>
<dbReference type="OrthoDB" id="1844152at2759"/>
<name>A0A9Q8P5H5_PASFU</name>
<keyword evidence="3 8" id="KW-0349">Heme</keyword>
<evidence type="ECO:0000313" key="11">
    <source>
        <dbReference type="Proteomes" id="UP000756132"/>
    </source>
</evidence>
<dbReference type="PANTHER" id="PTHR46206">
    <property type="entry name" value="CYTOCHROME P450"/>
    <property type="match status" value="1"/>
</dbReference>
<dbReference type="GO" id="GO:0020037">
    <property type="term" value="F:heme binding"/>
    <property type="evidence" value="ECO:0007669"/>
    <property type="project" value="InterPro"/>
</dbReference>